<dbReference type="AlphaFoldDB" id="A0A183HQ88"/>
<dbReference type="STRING" id="387005.A0A183HQ88"/>
<dbReference type="EMBL" id="UZAJ01012071">
    <property type="protein sequence ID" value="VDO62181.1"/>
    <property type="molecule type" value="Genomic_DNA"/>
</dbReference>
<gene>
    <name evidence="1" type="ORF">OFLC_LOCUS9651</name>
</gene>
<dbReference type="GO" id="GO:0000470">
    <property type="term" value="P:maturation of LSU-rRNA"/>
    <property type="evidence" value="ECO:0007669"/>
    <property type="project" value="TreeGrafter"/>
</dbReference>
<dbReference type="PANTHER" id="PTHR15002">
    <property type="entry name" value="RIBOSOMAL BIOGENESIS PROTEIN LAS1L"/>
    <property type="match status" value="1"/>
</dbReference>
<sequence>MEKENLFVNYVNEICQSNYEFKSIASAVSDVGIPQWVVDIRHGATHSHLPSLENLRQAAMYCRSWLWVSLCNICGHTRWF</sequence>
<keyword evidence="2" id="KW-1185">Reference proteome</keyword>
<reference evidence="3" key="1">
    <citation type="submission" date="2016-06" db="UniProtKB">
        <authorList>
            <consortium name="WormBaseParasite"/>
        </authorList>
    </citation>
    <scope>IDENTIFICATION</scope>
</reference>
<dbReference type="GO" id="GO:0000460">
    <property type="term" value="P:maturation of 5.8S rRNA"/>
    <property type="evidence" value="ECO:0007669"/>
    <property type="project" value="TreeGrafter"/>
</dbReference>
<dbReference type="InterPro" id="IPR007174">
    <property type="entry name" value="Las1"/>
</dbReference>
<reference evidence="1 2" key="2">
    <citation type="submission" date="2018-11" db="EMBL/GenBank/DDBJ databases">
        <authorList>
            <consortium name="Pathogen Informatics"/>
        </authorList>
    </citation>
    <scope>NUCLEOTIDE SEQUENCE [LARGE SCALE GENOMIC DNA]</scope>
</reference>
<evidence type="ECO:0000313" key="3">
    <source>
        <dbReference type="WBParaSite" id="OFLC_0000964901-mRNA-1"/>
    </source>
</evidence>
<evidence type="ECO:0000313" key="2">
    <source>
        <dbReference type="Proteomes" id="UP000267606"/>
    </source>
</evidence>
<protein>
    <submittedName>
        <fullName evidence="3">Fructose-bisphosphate aldolase</fullName>
    </submittedName>
</protein>
<dbReference type="Proteomes" id="UP000267606">
    <property type="component" value="Unassembled WGS sequence"/>
</dbReference>
<dbReference type="PANTHER" id="PTHR15002:SF0">
    <property type="entry name" value="RIBOSOMAL BIOGENESIS PROTEIN LAS1L"/>
    <property type="match status" value="1"/>
</dbReference>
<dbReference type="GO" id="GO:0030687">
    <property type="term" value="C:preribosome, large subunit precursor"/>
    <property type="evidence" value="ECO:0007669"/>
    <property type="project" value="TreeGrafter"/>
</dbReference>
<dbReference type="WBParaSite" id="OFLC_0000964901-mRNA-1">
    <property type="protein sequence ID" value="OFLC_0000964901-mRNA-1"/>
    <property type="gene ID" value="OFLC_0000964901"/>
</dbReference>
<proteinExistence type="predicted"/>
<dbReference type="Pfam" id="PF04031">
    <property type="entry name" value="Las1"/>
    <property type="match status" value="1"/>
</dbReference>
<accession>A0A183HQ88</accession>
<evidence type="ECO:0000313" key="1">
    <source>
        <dbReference type="EMBL" id="VDO62181.1"/>
    </source>
</evidence>
<dbReference type="GO" id="GO:0090730">
    <property type="term" value="C:Las1 complex"/>
    <property type="evidence" value="ECO:0007669"/>
    <property type="project" value="InterPro"/>
</dbReference>
<name>A0A183HQ88_9BILA</name>
<organism evidence="3">
    <name type="scientific">Onchocerca flexuosa</name>
    <dbReference type="NCBI Taxonomy" id="387005"/>
    <lineage>
        <taxon>Eukaryota</taxon>
        <taxon>Metazoa</taxon>
        <taxon>Ecdysozoa</taxon>
        <taxon>Nematoda</taxon>
        <taxon>Chromadorea</taxon>
        <taxon>Rhabditida</taxon>
        <taxon>Spirurina</taxon>
        <taxon>Spiruromorpha</taxon>
        <taxon>Filarioidea</taxon>
        <taxon>Onchocercidae</taxon>
        <taxon>Onchocerca</taxon>
    </lineage>
</organism>
<dbReference type="GO" id="GO:0004519">
    <property type="term" value="F:endonuclease activity"/>
    <property type="evidence" value="ECO:0007669"/>
    <property type="project" value="InterPro"/>
</dbReference>